<organism evidence="2 3">
    <name type="scientific">candidate division WOR-1 bacterium RIFCSPLOWO2_12_FULL_45_9</name>
    <dbReference type="NCBI Taxonomy" id="1802568"/>
    <lineage>
        <taxon>Bacteria</taxon>
        <taxon>Bacillati</taxon>
        <taxon>Saganbacteria</taxon>
    </lineage>
</organism>
<evidence type="ECO:0000313" key="2">
    <source>
        <dbReference type="EMBL" id="OGC09555.1"/>
    </source>
</evidence>
<dbReference type="STRING" id="1802568.A3F86_04970"/>
<dbReference type="Gene3D" id="3.30.428.10">
    <property type="entry name" value="HIT-like"/>
    <property type="match status" value="1"/>
</dbReference>
<dbReference type="Proteomes" id="UP000179095">
    <property type="component" value="Unassembled WGS sequence"/>
</dbReference>
<accession>A0A1F4RMX3</accession>
<dbReference type="AlphaFoldDB" id="A0A1F4RMX3"/>
<feature type="region of interest" description="Disordered" evidence="1">
    <location>
        <begin position="25"/>
        <end position="51"/>
    </location>
</feature>
<name>A0A1F4RMX3_UNCSA</name>
<sequence length="105" mass="12157">MPELRQDPTTKEWTIIAIERAKRPADFKSQKDEETEAAKKNCPFCPGRENQSPASHESYLEYYHWFIQVIPRVTGIAGFELGSGIYINTVIPEEGARFLREVKWL</sequence>
<dbReference type="PANTHER" id="PTHR42763">
    <property type="entry name" value="ADP-GLUCOSE PHOSPHORYLASE"/>
    <property type="match status" value="1"/>
</dbReference>
<dbReference type="InterPro" id="IPR053177">
    <property type="entry name" value="ADP-glucose_phosphorylase"/>
</dbReference>
<comment type="caution">
    <text evidence="2">The sequence shown here is derived from an EMBL/GenBank/DDBJ whole genome shotgun (WGS) entry which is preliminary data.</text>
</comment>
<evidence type="ECO:0000313" key="3">
    <source>
        <dbReference type="Proteomes" id="UP000179095"/>
    </source>
</evidence>
<feature type="compositionally biased region" description="Basic and acidic residues" evidence="1">
    <location>
        <begin position="25"/>
        <end position="39"/>
    </location>
</feature>
<dbReference type="SUPFAM" id="SSF54197">
    <property type="entry name" value="HIT-like"/>
    <property type="match status" value="2"/>
</dbReference>
<dbReference type="InterPro" id="IPR036265">
    <property type="entry name" value="HIT-like_sf"/>
</dbReference>
<protein>
    <submittedName>
        <fullName evidence="2">Uncharacterized protein</fullName>
    </submittedName>
</protein>
<dbReference type="PANTHER" id="PTHR42763:SF2">
    <property type="entry name" value="ADP-GLUCOSE PHOSPHORYLASE"/>
    <property type="match status" value="1"/>
</dbReference>
<dbReference type="EMBL" id="METQ01000023">
    <property type="protein sequence ID" value="OGC09555.1"/>
    <property type="molecule type" value="Genomic_DNA"/>
</dbReference>
<gene>
    <name evidence="2" type="ORF">A3F86_04970</name>
</gene>
<reference evidence="2 3" key="1">
    <citation type="journal article" date="2016" name="Nat. Commun.">
        <title>Thousands of microbial genomes shed light on interconnected biogeochemical processes in an aquifer system.</title>
        <authorList>
            <person name="Anantharaman K."/>
            <person name="Brown C.T."/>
            <person name="Hug L.A."/>
            <person name="Sharon I."/>
            <person name="Castelle C.J."/>
            <person name="Probst A.J."/>
            <person name="Thomas B.C."/>
            <person name="Singh A."/>
            <person name="Wilkins M.J."/>
            <person name="Karaoz U."/>
            <person name="Brodie E.L."/>
            <person name="Williams K.H."/>
            <person name="Hubbard S.S."/>
            <person name="Banfield J.F."/>
        </authorList>
    </citation>
    <scope>NUCLEOTIDE SEQUENCE [LARGE SCALE GENOMIC DNA]</scope>
</reference>
<proteinExistence type="predicted"/>
<evidence type="ECO:0000256" key="1">
    <source>
        <dbReference type="SAM" id="MobiDB-lite"/>
    </source>
</evidence>